<dbReference type="InterPro" id="IPR024463">
    <property type="entry name" value="Transposase_TnpC_homeodom"/>
</dbReference>
<dbReference type="InterPro" id="IPR004291">
    <property type="entry name" value="Transposase_IS66_central"/>
</dbReference>
<feature type="region of interest" description="Disordered" evidence="1">
    <location>
        <begin position="82"/>
        <end position="112"/>
    </location>
</feature>
<dbReference type="Pfam" id="PF03050">
    <property type="entry name" value="DDE_Tnp_IS66"/>
    <property type="match status" value="1"/>
</dbReference>
<dbReference type="PANTHER" id="PTHR33678:SF1">
    <property type="entry name" value="BLL1576 PROTEIN"/>
    <property type="match status" value="1"/>
</dbReference>
<protein>
    <recommendedName>
        <fullName evidence="6">Transposase</fullName>
    </recommendedName>
</protein>
<reference evidence="4 5" key="1">
    <citation type="submission" date="2015-03" db="EMBL/GenBank/DDBJ databases">
        <authorList>
            <person name="Regsiter A."/>
            <person name="william w."/>
        </authorList>
    </citation>
    <scope>NUCLEOTIDE SEQUENCE [LARGE SCALE GENOMIC DNA]</scope>
    <source>
        <strain evidence="4 5">CB1</strain>
    </source>
</reference>
<evidence type="ECO:0008006" key="6">
    <source>
        <dbReference type="Google" id="ProtNLM"/>
    </source>
</evidence>
<feature type="compositionally biased region" description="Basic and acidic residues" evidence="1">
    <location>
        <begin position="88"/>
        <end position="98"/>
    </location>
</feature>
<evidence type="ECO:0000259" key="2">
    <source>
        <dbReference type="Pfam" id="PF03050"/>
    </source>
</evidence>
<dbReference type="Proteomes" id="UP000078599">
    <property type="component" value="Unassembled WGS sequence"/>
</dbReference>
<evidence type="ECO:0000256" key="1">
    <source>
        <dbReference type="SAM" id="MobiDB-lite"/>
    </source>
</evidence>
<dbReference type="EMBL" id="CTRI01000012">
    <property type="protein sequence ID" value="CQR31886.1"/>
    <property type="molecule type" value="Genomic_DNA"/>
</dbReference>
<dbReference type="Pfam" id="PF13007">
    <property type="entry name" value="LZ_Tnp_IS66"/>
    <property type="match status" value="1"/>
</dbReference>
<comment type="caution">
    <text evidence="4">The sequence shown here is derived from an EMBL/GenBank/DDBJ whole genome shotgun (WGS) entry which is preliminary data.</text>
</comment>
<name>A0ABM9T4J7_THIA3</name>
<sequence length="418" mass="46543">MAGMVEAIDDDKLRALGDDPAALYARRLIEELSGEAKRQALKNAALSLEVARLKRWRFGQSSESLDSQQGELFDAKTQALLQQEEQAEDRAADDERGSPNKRRPKRQPLPGNLERIEHHYEIDSGLCPQGHVLKRIGEEISEQLDCEPAHETPVAELKPGAGKTHRAYVWVYRSACQPLVVYDYRGSRAGEHARKFLRGWSGTLVVDDFSGYKALFAGGAIREAGCWAHARRKFFEAHKLTGSALAAQALERIGELYRIEQDIRDLDPVARLRRRRQDTQPRLHALHAWLSEQRPKLAKADATARAIDYALGRWTALGVFADDHLVPIDNNAAERAVRPIALGRNKANFAFMRSQHDAVVSAPWAGSPQGADGDSHNHSPCRNANRAFGARYRACLISGCFSRASARSFMAKSASTYM</sequence>
<feature type="domain" description="Transposase TnpC homeodomain" evidence="3">
    <location>
        <begin position="46"/>
        <end position="117"/>
    </location>
</feature>
<dbReference type="NCBIfam" id="NF033517">
    <property type="entry name" value="transpos_IS66"/>
    <property type="match status" value="1"/>
</dbReference>
<evidence type="ECO:0000313" key="5">
    <source>
        <dbReference type="Proteomes" id="UP000078599"/>
    </source>
</evidence>
<feature type="domain" description="Transposase IS66 central" evidence="2">
    <location>
        <begin position="149"/>
        <end position="350"/>
    </location>
</feature>
<keyword evidence="5" id="KW-1185">Reference proteome</keyword>
<accession>A0ABM9T4J7</accession>
<evidence type="ECO:0000259" key="3">
    <source>
        <dbReference type="Pfam" id="PF13007"/>
    </source>
</evidence>
<dbReference type="InterPro" id="IPR052344">
    <property type="entry name" value="Transposase-related"/>
</dbReference>
<gene>
    <name evidence="4" type="ORF">THICB1_20011</name>
</gene>
<proteinExistence type="predicted"/>
<evidence type="ECO:0000313" key="4">
    <source>
        <dbReference type="EMBL" id="CQR31886.1"/>
    </source>
</evidence>
<organism evidence="4 5">
    <name type="scientific">Thiomonas arsenitoxydans (strain DSM 22701 / CIP 110005 / 3As)</name>
    <dbReference type="NCBI Taxonomy" id="426114"/>
    <lineage>
        <taxon>Bacteria</taxon>
        <taxon>Pseudomonadati</taxon>
        <taxon>Pseudomonadota</taxon>
        <taxon>Betaproteobacteria</taxon>
        <taxon>Burkholderiales</taxon>
        <taxon>Thiomonas</taxon>
    </lineage>
</organism>
<dbReference type="PANTHER" id="PTHR33678">
    <property type="entry name" value="BLL1576 PROTEIN"/>
    <property type="match status" value="1"/>
</dbReference>